<evidence type="ECO:0000256" key="1">
    <source>
        <dbReference type="ARBA" id="ARBA00004651"/>
    </source>
</evidence>
<reference evidence="9 11" key="2">
    <citation type="journal article" date="2020" name="Int. J. Syst. Evol. Microbiol.">
        <title>Vagococcus xieshaowenii sp. nov., isolated from snow finch (Montifringilla taczanowskii) cloacal content.</title>
        <authorList>
            <person name="Ge Y."/>
            <person name="Yang J."/>
            <person name="Lai X.H."/>
            <person name="Zhang G."/>
            <person name="Jin D."/>
            <person name="Lu S."/>
            <person name="Wang B."/>
            <person name="Huang Y."/>
            <person name="Huang Y."/>
            <person name="Ren Z."/>
            <person name="Zhang X."/>
            <person name="Xu J."/>
        </authorList>
    </citation>
    <scope>NUCLEOTIDE SEQUENCE [LARGE SCALE GENOMIC DNA]</scope>
    <source>
        <strain evidence="11">personal::cf-49</strain>
        <strain evidence="9">Personal::cf-49</strain>
    </source>
</reference>
<evidence type="ECO:0000256" key="5">
    <source>
        <dbReference type="ARBA" id="ARBA00023136"/>
    </source>
</evidence>
<evidence type="ECO:0000259" key="8">
    <source>
        <dbReference type="Pfam" id="PF06738"/>
    </source>
</evidence>
<dbReference type="GO" id="GO:0005886">
    <property type="term" value="C:plasma membrane"/>
    <property type="evidence" value="ECO:0007669"/>
    <property type="project" value="UniProtKB-SubCell"/>
</dbReference>
<feature type="domain" description="Threonine/serine exporter-like N-terminal" evidence="8">
    <location>
        <begin position="15"/>
        <end position="250"/>
    </location>
</feature>
<evidence type="ECO:0000313" key="11">
    <source>
        <dbReference type="Proteomes" id="UP000296883"/>
    </source>
</evidence>
<feature type="transmembrane region" description="Helical" evidence="7">
    <location>
        <begin position="120"/>
        <end position="137"/>
    </location>
</feature>
<feature type="transmembrane region" description="Helical" evidence="7">
    <location>
        <begin position="143"/>
        <end position="160"/>
    </location>
</feature>
<evidence type="ECO:0000256" key="4">
    <source>
        <dbReference type="ARBA" id="ARBA00022989"/>
    </source>
</evidence>
<feature type="transmembrane region" description="Helical" evidence="7">
    <location>
        <begin position="172"/>
        <end position="190"/>
    </location>
</feature>
<dbReference type="InterPro" id="IPR010619">
    <property type="entry name" value="ThrE-like_N"/>
</dbReference>
<dbReference type="Proteomes" id="UP000297725">
    <property type="component" value="Unassembled WGS sequence"/>
</dbReference>
<keyword evidence="3 7" id="KW-0812">Transmembrane</keyword>
<keyword evidence="2" id="KW-1003">Cell membrane</keyword>
<name>A0AAJ5JLF5_9ENTE</name>
<dbReference type="EMBL" id="CP038865">
    <property type="protein sequence ID" value="QCA29304.1"/>
    <property type="molecule type" value="Genomic_DNA"/>
</dbReference>
<dbReference type="AlphaFoldDB" id="A0AAJ5JLF5"/>
<evidence type="ECO:0000256" key="2">
    <source>
        <dbReference type="ARBA" id="ARBA00022475"/>
    </source>
</evidence>
<sequence length="258" mass="27744">MNKNKELYQQQVIKVCAQVGKILVASGAEIPRVEQTVEYIGKSANVDISCYVTLSAVFIDSGDGMASHFVKVQLKGFNLQKVDEINHLSRSFQEGSITFTQLAKQVEIISEQVIDFPKRYKVLGAGLVSVTPMMVFTATWVDLALAFFIGMIGYSTLHTIERRTTVPYIKEALSSFIIATLASIVTLVGLGQSSSSIILCALMPLVPGLSITNSLREIISRHTISGMMRAVDAVLTAGAIGSGVILATSLTNQLLGGV</sequence>
<protein>
    <submittedName>
        <fullName evidence="10">Threonine/serine exporter</fullName>
    </submittedName>
</protein>
<dbReference type="Pfam" id="PF06738">
    <property type="entry name" value="ThrE"/>
    <property type="match status" value="1"/>
</dbReference>
<evidence type="ECO:0000313" key="10">
    <source>
        <dbReference type="EMBL" id="TFZ42001.1"/>
    </source>
</evidence>
<accession>A0AAJ5JLF5</accession>
<dbReference type="PANTHER" id="PTHR34390">
    <property type="entry name" value="UPF0442 PROTEIN YJJB-RELATED"/>
    <property type="match status" value="1"/>
</dbReference>
<keyword evidence="4 7" id="KW-1133">Transmembrane helix</keyword>
<evidence type="ECO:0000313" key="9">
    <source>
        <dbReference type="EMBL" id="QCA29304.1"/>
    </source>
</evidence>
<proteinExistence type="inferred from homology"/>
<comment type="subcellular location">
    <subcellularLocation>
        <location evidence="1">Cell membrane</location>
        <topology evidence="1">Multi-pass membrane protein</topology>
    </subcellularLocation>
</comment>
<dbReference type="InterPro" id="IPR050539">
    <property type="entry name" value="ThrE_Dicarb/AminoAcid_Exp"/>
</dbReference>
<evidence type="ECO:0000313" key="12">
    <source>
        <dbReference type="Proteomes" id="UP000297725"/>
    </source>
</evidence>
<reference evidence="10 12" key="1">
    <citation type="submission" date="2019-03" db="EMBL/GenBank/DDBJ databases">
        <title>Vagococcus sp. was isolated fron gut of Carduelis flavirostris.</title>
        <authorList>
            <person name="Ge Y."/>
        </authorList>
    </citation>
    <scope>NUCLEOTIDE SEQUENCE [LARGE SCALE GENOMIC DNA]</scope>
    <source>
        <strain evidence="10 12">CF-210</strain>
    </source>
</reference>
<gene>
    <name evidence="10" type="ORF">E4031_04275</name>
    <name evidence="9" type="ORF">E4Z98_08230</name>
</gene>
<dbReference type="PANTHER" id="PTHR34390:SF2">
    <property type="entry name" value="SUCCINATE TRANSPORTER SUBUNIT YJJP-RELATED"/>
    <property type="match status" value="1"/>
</dbReference>
<evidence type="ECO:0000256" key="3">
    <source>
        <dbReference type="ARBA" id="ARBA00022692"/>
    </source>
</evidence>
<dbReference type="EMBL" id="SRHU01000015">
    <property type="protein sequence ID" value="TFZ42001.1"/>
    <property type="molecule type" value="Genomic_DNA"/>
</dbReference>
<comment type="similarity">
    <text evidence="6">Belongs to the ThrE exporter (TC 2.A.79) family.</text>
</comment>
<dbReference type="GO" id="GO:0022857">
    <property type="term" value="F:transmembrane transporter activity"/>
    <property type="evidence" value="ECO:0007669"/>
    <property type="project" value="InterPro"/>
</dbReference>
<evidence type="ECO:0000256" key="7">
    <source>
        <dbReference type="SAM" id="Phobius"/>
    </source>
</evidence>
<keyword evidence="11" id="KW-1185">Reference proteome</keyword>
<organism evidence="10 12">
    <name type="scientific">Vagococcus xieshaowenii</name>
    <dbReference type="NCBI Taxonomy" id="2562451"/>
    <lineage>
        <taxon>Bacteria</taxon>
        <taxon>Bacillati</taxon>
        <taxon>Bacillota</taxon>
        <taxon>Bacilli</taxon>
        <taxon>Lactobacillales</taxon>
        <taxon>Enterococcaceae</taxon>
        <taxon>Vagococcus</taxon>
    </lineage>
</organism>
<feature type="transmembrane region" description="Helical" evidence="7">
    <location>
        <begin position="227"/>
        <end position="250"/>
    </location>
</feature>
<feature type="transmembrane region" description="Helical" evidence="7">
    <location>
        <begin position="196"/>
        <end position="215"/>
    </location>
</feature>
<dbReference type="Proteomes" id="UP000296883">
    <property type="component" value="Chromosome"/>
</dbReference>
<dbReference type="RefSeq" id="WP_135254231.1">
    <property type="nucleotide sequence ID" value="NZ_CP038865.1"/>
</dbReference>
<evidence type="ECO:0000256" key="6">
    <source>
        <dbReference type="ARBA" id="ARBA00034125"/>
    </source>
</evidence>
<keyword evidence="5 7" id="KW-0472">Membrane</keyword>
<dbReference type="GO" id="GO:0015744">
    <property type="term" value="P:succinate transport"/>
    <property type="evidence" value="ECO:0007669"/>
    <property type="project" value="TreeGrafter"/>
</dbReference>